<feature type="coiled-coil region" evidence="3">
    <location>
        <begin position="408"/>
        <end position="435"/>
    </location>
</feature>
<sequence>MSAVSRNSSSFPVSEPTHQWGWIPVYQSIAMGGEDENGEHHSIQNEDRKDSVLLVLPFSERSNKPADNSGHSEPDRFPVRSITDDSKCESNVFPMCENGVLNLSRRANVRKLIISGNMFTNVVGFDMFKQCVQTAIFPQCLTFLDASSNTVEDLTEFLYLLPLMKLESIALANNPCLSSPNFDYRIYILSVLPSVQDIDGFLVSEEDQLKGEWLYSQGKGRMFKPDTGAHGSLVNYLERYCPFDIDGRRVSSLDQSILKVMEKRREILSNSSIEEDSSLSLSLHSPYGAWTARVIEGKENRLPNSSADEMPRHLFSAKMPQSSIPAEEKCAKSTTILQFEAPSRSSTLESIESSSTVTLVPALKNGWRDNRNVASTEATRTDRSRRSHLRERILQREQDSELKDEPGRDAVIRRIEFLEDRVKTISDENENLTRINDELSKFLVERTEKFTEEVSSLRTQLQSIVKSQNPDPCNLRVSRELGQGCYEIIWDMPVVEGYKVLTNGVESGFVRAPNNAARIADVEAGAELSIQVQVTVI</sequence>
<keyword evidence="6" id="KW-1185">Reference proteome</keyword>
<evidence type="ECO:0000313" key="7">
    <source>
        <dbReference type="WBParaSite" id="ACOC_0000079701-mRNA-1"/>
    </source>
</evidence>
<evidence type="ECO:0000256" key="3">
    <source>
        <dbReference type="SAM" id="Coils"/>
    </source>
</evidence>
<evidence type="ECO:0000256" key="1">
    <source>
        <dbReference type="ARBA" id="ARBA00022614"/>
    </source>
</evidence>
<dbReference type="EMBL" id="UYYA01000093">
    <property type="protein sequence ID" value="VDM52383.1"/>
    <property type="molecule type" value="Genomic_DNA"/>
</dbReference>
<evidence type="ECO:0000256" key="2">
    <source>
        <dbReference type="ARBA" id="ARBA00022737"/>
    </source>
</evidence>
<protein>
    <submittedName>
        <fullName evidence="7">RING-type domain-containing protein</fullName>
    </submittedName>
</protein>
<feature type="compositionally biased region" description="Basic and acidic residues" evidence="4">
    <location>
        <begin position="70"/>
        <end position="82"/>
    </location>
</feature>
<keyword evidence="1" id="KW-0433">Leucine-rich repeat</keyword>
<dbReference type="STRING" id="334426.A0A158PDL0"/>
<dbReference type="AlphaFoldDB" id="A0A158PDL0"/>
<dbReference type="OrthoDB" id="5954088at2759"/>
<dbReference type="InterPro" id="IPR032675">
    <property type="entry name" value="LRR_dom_sf"/>
</dbReference>
<accession>A0A158PDL0</accession>
<dbReference type="OMA" id="NYLERYC"/>
<dbReference type="Proteomes" id="UP000267027">
    <property type="component" value="Unassembled WGS sequence"/>
</dbReference>
<reference evidence="5 6" key="2">
    <citation type="submission" date="2018-11" db="EMBL/GenBank/DDBJ databases">
        <authorList>
            <consortium name="Pathogen Informatics"/>
        </authorList>
    </citation>
    <scope>NUCLEOTIDE SEQUENCE [LARGE SCALE GENOMIC DNA]</scope>
    <source>
        <strain evidence="5 6">Costa Rica</strain>
    </source>
</reference>
<name>A0A158PDL0_ANGCS</name>
<dbReference type="WBParaSite" id="ACOC_0000079701-mRNA-1">
    <property type="protein sequence ID" value="ACOC_0000079701-mRNA-1"/>
    <property type="gene ID" value="ACOC_0000079701"/>
</dbReference>
<keyword evidence="3" id="KW-0175">Coiled coil</keyword>
<dbReference type="Gene3D" id="3.80.10.10">
    <property type="entry name" value="Ribonuclease Inhibitor"/>
    <property type="match status" value="1"/>
</dbReference>
<gene>
    <name evidence="5" type="ORF">ACOC_LOCUS798</name>
</gene>
<dbReference type="PANTHER" id="PTHR18849:SF0">
    <property type="entry name" value="CILIA- AND FLAGELLA-ASSOCIATED PROTEIN 410-RELATED"/>
    <property type="match status" value="1"/>
</dbReference>
<keyword evidence="2" id="KW-0677">Repeat</keyword>
<reference evidence="7" key="1">
    <citation type="submission" date="2016-04" db="UniProtKB">
        <authorList>
            <consortium name="WormBaseParasite"/>
        </authorList>
    </citation>
    <scope>IDENTIFICATION</scope>
</reference>
<organism evidence="7">
    <name type="scientific">Angiostrongylus costaricensis</name>
    <name type="common">Nematode worm</name>
    <dbReference type="NCBI Taxonomy" id="334426"/>
    <lineage>
        <taxon>Eukaryota</taxon>
        <taxon>Metazoa</taxon>
        <taxon>Ecdysozoa</taxon>
        <taxon>Nematoda</taxon>
        <taxon>Chromadorea</taxon>
        <taxon>Rhabditida</taxon>
        <taxon>Rhabditina</taxon>
        <taxon>Rhabditomorpha</taxon>
        <taxon>Strongyloidea</taxon>
        <taxon>Metastrongylidae</taxon>
        <taxon>Angiostrongylus</taxon>
    </lineage>
</organism>
<dbReference type="PANTHER" id="PTHR18849">
    <property type="entry name" value="LEUCINE RICH REPEAT PROTEIN"/>
    <property type="match status" value="1"/>
</dbReference>
<evidence type="ECO:0000256" key="4">
    <source>
        <dbReference type="SAM" id="MobiDB-lite"/>
    </source>
</evidence>
<feature type="region of interest" description="Disordered" evidence="4">
    <location>
        <begin position="61"/>
        <end position="82"/>
    </location>
</feature>
<dbReference type="SUPFAM" id="SSF52058">
    <property type="entry name" value="L domain-like"/>
    <property type="match status" value="1"/>
</dbReference>
<evidence type="ECO:0000313" key="6">
    <source>
        <dbReference type="Proteomes" id="UP000267027"/>
    </source>
</evidence>
<proteinExistence type="predicted"/>
<evidence type="ECO:0000313" key="5">
    <source>
        <dbReference type="EMBL" id="VDM52383.1"/>
    </source>
</evidence>